<sequence length="70" mass="8236">MYNFLWNGGLMPMQPHDRHQQDLTRIWPDGRAARRFPDQPPHRSRRTGPLSWEALNRLPVGSSARHLNTH</sequence>
<dbReference type="Proteomes" id="UP000647860">
    <property type="component" value="Unassembled WGS sequence"/>
</dbReference>
<feature type="region of interest" description="Disordered" evidence="1">
    <location>
        <begin position="31"/>
        <end position="51"/>
    </location>
</feature>
<organism evidence="2 3">
    <name type="scientific">Micromonospora gifhornensis</name>
    <dbReference type="NCBI Taxonomy" id="84594"/>
    <lineage>
        <taxon>Bacteria</taxon>
        <taxon>Bacillati</taxon>
        <taxon>Actinomycetota</taxon>
        <taxon>Actinomycetes</taxon>
        <taxon>Micromonosporales</taxon>
        <taxon>Micromonosporaceae</taxon>
        <taxon>Micromonospora</taxon>
    </lineage>
</organism>
<gene>
    <name evidence="2" type="ORF">Vgi01_23080</name>
</gene>
<protein>
    <submittedName>
        <fullName evidence="2">Uncharacterized protein</fullName>
    </submittedName>
</protein>
<evidence type="ECO:0000313" key="2">
    <source>
        <dbReference type="EMBL" id="GIJ15624.1"/>
    </source>
</evidence>
<feature type="compositionally biased region" description="Basic and acidic residues" evidence="1">
    <location>
        <begin position="31"/>
        <end position="41"/>
    </location>
</feature>
<evidence type="ECO:0000256" key="1">
    <source>
        <dbReference type="SAM" id="MobiDB-lite"/>
    </source>
</evidence>
<reference evidence="2 3" key="1">
    <citation type="submission" date="2021-01" db="EMBL/GenBank/DDBJ databases">
        <title>Whole genome shotgun sequence of Verrucosispora gifhornensis NBRC 16317.</title>
        <authorList>
            <person name="Komaki H."/>
            <person name="Tamura T."/>
        </authorList>
    </citation>
    <scope>NUCLEOTIDE SEQUENCE [LARGE SCALE GENOMIC DNA]</scope>
    <source>
        <strain evidence="2 3">NBRC 16317</strain>
    </source>
</reference>
<keyword evidence="3" id="KW-1185">Reference proteome</keyword>
<name>A0ABQ4ICJ1_9ACTN</name>
<accession>A0ABQ4ICJ1</accession>
<evidence type="ECO:0000313" key="3">
    <source>
        <dbReference type="Proteomes" id="UP000647860"/>
    </source>
</evidence>
<proteinExistence type="predicted"/>
<dbReference type="EMBL" id="BOPA01000017">
    <property type="protein sequence ID" value="GIJ15624.1"/>
    <property type="molecule type" value="Genomic_DNA"/>
</dbReference>
<dbReference type="RefSeq" id="WP_233196670.1">
    <property type="nucleotide sequence ID" value="NZ_BAAAGZ010000050.1"/>
</dbReference>
<comment type="caution">
    <text evidence="2">The sequence shown here is derived from an EMBL/GenBank/DDBJ whole genome shotgun (WGS) entry which is preliminary data.</text>
</comment>